<comment type="caution">
    <text evidence="2">The sequence shown here is derived from an EMBL/GenBank/DDBJ whole genome shotgun (WGS) entry which is preliminary data.</text>
</comment>
<gene>
    <name evidence="2" type="ORF">B0I35DRAFT_407268</name>
</gene>
<sequence>MSFLTEAATRRVATAIPRVAAVPAPRTFTTSIAAQRSATETVKDGLKKVDRAVSDKLVDGIDMATAAAEKVKKATEDVSTADARAKAQELKGEASGKAQELKGKAKGVAEETKGKAKGTAEEVKRSL</sequence>
<protein>
    <recommendedName>
        <fullName evidence="4">LEA domain-containing protein</fullName>
    </recommendedName>
</protein>
<evidence type="ECO:0000313" key="3">
    <source>
        <dbReference type="Proteomes" id="UP000813444"/>
    </source>
</evidence>
<dbReference type="Gene3D" id="1.20.120.20">
    <property type="entry name" value="Apolipoprotein"/>
    <property type="match status" value="1"/>
</dbReference>
<accession>A0A8K0SUL3</accession>
<dbReference type="OrthoDB" id="4023585at2759"/>
<keyword evidence="3" id="KW-1185">Reference proteome</keyword>
<dbReference type="AlphaFoldDB" id="A0A8K0SUL3"/>
<name>A0A8K0SUL3_9HYPO</name>
<feature type="compositionally biased region" description="Basic and acidic residues" evidence="1">
    <location>
        <begin position="83"/>
        <end position="127"/>
    </location>
</feature>
<evidence type="ECO:0000313" key="2">
    <source>
        <dbReference type="EMBL" id="KAH7322842.1"/>
    </source>
</evidence>
<dbReference type="Proteomes" id="UP000813444">
    <property type="component" value="Unassembled WGS sequence"/>
</dbReference>
<feature type="region of interest" description="Disordered" evidence="1">
    <location>
        <begin position="74"/>
        <end position="127"/>
    </location>
</feature>
<evidence type="ECO:0000256" key="1">
    <source>
        <dbReference type="SAM" id="MobiDB-lite"/>
    </source>
</evidence>
<reference evidence="2" key="1">
    <citation type="journal article" date="2021" name="Nat. Commun.">
        <title>Genetic determinants of endophytism in the Arabidopsis root mycobiome.</title>
        <authorList>
            <person name="Mesny F."/>
            <person name="Miyauchi S."/>
            <person name="Thiergart T."/>
            <person name="Pickel B."/>
            <person name="Atanasova L."/>
            <person name="Karlsson M."/>
            <person name="Huettel B."/>
            <person name="Barry K.W."/>
            <person name="Haridas S."/>
            <person name="Chen C."/>
            <person name="Bauer D."/>
            <person name="Andreopoulos W."/>
            <person name="Pangilinan J."/>
            <person name="LaButti K."/>
            <person name="Riley R."/>
            <person name="Lipzen A."/>
            <person name="Clum A."/>
            <person name="Drula E."/>
            <person name="Henrissat B."/>
            <person name="Kohler A."/>
            <person name="Grigoriev I.V."/>
            <person name="Martin F.M."/>
            <person name="Hacquard S."/>
        </authorList>
    </citation>
    <scope>NUCLEOTIDE SEQUENCE</scope>
    <source>
        <strain evidence="2">MPI-CAGE-CH-0235</strain>
    </source>
</reference>
<dbReference type="EMBL" id="JAGPNK010000004">
    <property type="protein sequence ID" value="KAH7322842.1"/>
    <property type="molecule type" value="Genomic_DNA"/>
</dbReference>
<organism evidence="2 3">
    <name type="scientific">Stachybotrys elegans</name>
    <dbReference type="NCBI Taxonomy" id="80388"/>
    <lineage>
        <taxon>Eukaryota</taxon>
        <taxon>Fungi</taxon>
        <taxon>Dikarya</taxon>
        <taxon>Ascomycota</taxon>
        <taxon>Pezizomycotina</taxon>
        <taxon>Sordariomycetes</taxon>
        <taxon>Hypocreomycetidae</taxon>
        <taxon>Hypocreales</taxon>
        <taxon>Stachybotryaceae</taxon>
        <taxon>Stachybotrys</taxon>
    </lineage>
</organism>
<evidence type="ECO:0008006" key="4">
    <source>
        <dbReference type="Google" id="ProtNLM"/>
    </source>
</evidence>
<proteinExistence type="predicted"/>